<reference evidence="2" key="2">
    <citation type="journal article" date="2014" name="BMC Genomics">
        <title>A genomic perspective to assessing quality of mass-reared SIT flies used in Mediterranean fruit fly (Ceratitis capitata) eradication in California.</title>
        <authorList>
            <person name="Calla B."/>
            <person name="Hall B."/>
            <person name="Hou S."/>
            <person name="Geib S.M."/>
        </authorList>
    </citation>
    <scope>NUCLEOTIDE SEQUENCE</scope>
</reference>
<sequence length="214" mass="24185">MCKFTNRLFVFTLLTFVARTALVDAAVARAQHRGAADAKLFDLLSLSDNDNNYDLHYDQRQKGHENLRVRMDGFFIEMPPEDEGKEELTEDLLNEILSYVLFYGGGEGEELLLSLADADSKRTTTTESPDKPPLHEFWFLKGNKLETDHRAGEQQVGGAEGVQNKHNIEGRNAEIFKSSGLLGVNRVPEAKRVGVITKQHFSTLLNLLKHMRRN</sequence>
<dbReference type="KEGG" id="ccat:101449838"/>
<dbReference type="OrthoDB" id="8192989at2759"/>
<accession>W8BUH5</accession>
<dbReference type="AlphaFoldDB" id="W8BUH5"/>
<keyword evidence="1" id="KW-0732">Signal</keyword>
<proteinExistence type="evidence at transcript level"/>
<name>W8BUH5_CERCA</name>
<evidence type="ECO:0000256" key="1">
    <source>
        <dbReference type="SAM" id="SignalP"/>
    </source>
</evidence>
<dbReference type="EMBL" id="GAMC01001570">
    <property type="protein sequence ID" value="JAC04986.1"/>
    <property type="molecule type" value="mRNA"/>
</dbReference>
<protein>
    <submittedName>
        <fullName evidence="2">Uncharacterized protein</fullName>
    </submittedName>
</protein>
<feature type="chain" id="PRO_5004906510" evidence="1">
    <location>
        <begin position="26"/>
        <end position="214"/>
    </location>
</feature>
<dbReference type="GeneID" id="101449838"/>
<reference evidence="2" key="1">
    <citation type="submission" date="2013-07" db="EMBL/GenBank/DDBJ databases">
        <authorList>
            <person name="Geib S."/>
        </authorList>
    </citation>
    <scope>NUCLEOTIDE SEQUENCE</scope>
</reference>
<evidence type="ECO:0000313" key="2">
    <source>
        <dbReference type="EMBL" id="JAC04986.1"/>
    </source>
</evidence>
<feature type="signal peptide" evidence="1">
    <location>
        <begin position="1"/>
        <end position="25"/>
    </location>
</feature>
<dbReference type="RefSeq" id="XP_004534468.1">
    <property type="nucleotide sequence ID" value="XM_004534411.3"/>
</dbReference>
<organism evidence="2">
    <name type="scientific">Ceratitis capitata</name>
    <name type="common">Mediterranean fruit fly</name>
    <name type="synonym">Tephritis capitata</name>
    <dbReference type="NCBI Taxonomy" id="7213"/>
    <lineage>
        <taxon>Eukaryota</taxon>
        <taxon>Metazoa</taxon>
        <taxon>Ecdysozoa</taxon>
        <taxon>Arthropoda</taxon>
        <taxon>Hexapoda</taxon>
        <taxon>Insecta</taxon>
        <taxon>Pterygota</taxon>
        <taxon>Neoptera</taxon>
        <taxon>Endopterygota</taxon>
        <taxon>Diptera</taxon>
        <taxon>Brachycera</taxon>
        <taxon>Muscomorpha</taxon>
        <taxon>Tephritoidea</taxon>
        <taxon>Tephritidae</taxon>
        <taxon>Ceratitis</taxon>
        <taxon>Ceratitis</taxon>
    </lineage>
</organism>